<dbReference type="PANTHER" id="PTHR23501:SF199">
    <property type="entry name" value="MFS EFFLUX TRANSPORTER INPD-RELATED"/>
    <property type="match status" value="1"/>
</dbReference>
<dbReference type="PROSITE" id="PS50850">
    <property type="entry name" value="MFS"/>
    <property type="match status" value="1"/>
</dbReference>
<feature type="transmembrane region" description="Helical" evidence="7">
    <location>
        <begin position="126"/>
        <end position="145"/>
    </location>
</feature>
<feature type="region of interest" description="Disordered" evidence="6">
    <location>
        <begin position="1"/>
        <end position="51"/>
    </location>
</feature>
<dbReference type="InterPro" id="IPR036259">
    <property type="entry name" value="MFS_trans_sf"/>
</dbReference>
<reference evidence="9 10" key="1">
    <citation type="submission" date="2019-04" db="EMBL/GenBank/DDBJ databases">
        <title>Friends and foes A comparative genomics study of 23 Aspergillus species from section Flavi.</title>
        <authorList>
            <consortium name="DOE Joint Genome Institute"/>
            <person name="Kjaerbolling I."/>
            <person name="Vesth T."/>
            <person name="Frisvad J.C."/>
            <person name="Nybo J.L."/>
            <person name="Theobald S."/>
            <person name="Kildgaard S."/>
            <person name="Isbrandt T."/>
            <person name="Kuo A."/>
            <person name="Sato A."/>
            <person name="Lyhne E.K."/>
            <person name="Kogle M.E."/>
            <person name="Wiebenga A."/>
            <person name="Kun R.S."/>
            <person name="Lubbers R.J."/>
            <person name="Makela M.R."/>
            <person name="Barry K."/>
            <person name="Chovatia M."/>
            <person name="Clum A."/>
            <person name="Daum C."/>
            <person name="Haridas S."/>
            <person name="He G."/>
            <person name="LaButti K."/>
            <person name="Lipzen A."/>
            <person name="Mondo S."/>
            <person name="Riley R."/>
            <person name="Salamov A."/>
            <person name="Simmons B.A."/>
            <person name="Magnuson J.K."/>
            <person name="Henrissat B."/>
            <person name="Mortensen U.H."/>
            <person name="Larsen T.O."/>
            <person name="Devries R.P."/>
            <person name="Grigoriev I.V."/>
            <person name="Machida M."/>
            <person name="Baker S.E."/>
            <person name="Andersen M.R."/>
        </authorList>
    </citation>
    <scope>NUCLEOTIDE SEQUENCE [LARGE SCALE GENOMIC DNA]</scope>
    <source>
        <strain evidence="9 10">CBS 117626</strain>
    </source>
</reference>
<gene>
    <name evidence="9" type="ORF">BDV40DRAFT_296624</name>
</gene>
<evidence type="ECO:0000256" key="1">
    <source>
        <dbReference type="ARBA" id="ARBA00004141"/>
    </source>
</evidence>
<protein>
    <submittedName>
        <fullName evidence="9">Major facilitator superfamily domain-containing protein</fullName>
    </submittedName>
</protein>
<feature type="compositionally biased region" description="Basic and acidic residues" evidence="6">
    <location>
        <begin position="10"/>
        <end position="32"/>
    </location>
</feature>
<feature type="transmembrane region" description="Helical" evidence="7">
    <location>
        <begin position="365"/>
        <end position="384"/>
    </location>
</feature>
<dbReference type="EMBL" id="ML738594">
    <property type="protein sequence ID" value="KAE8166501.1"/>
    <property type="molecule type" value="Genomic_DNA"/>
</dbReference>
<evidence type="ECO:0000256" key="6">
    <source>
        <dbReference type="SAM" id="MobiDB-lite"/>
    </source>
</evidence>
<feature type="transmembrane region" description="Helical" evidence="7">
    <location>
        <begin position="324"/>
        <end position="345"/>
    </location>
</feature>
<evidence type="ECO:0000256" key="5">
    <source>
        <dbReference type="ARBA" id="ARBA00023136"/>
    </source>
</evidence>
<feature type="transmembrane region" description="Helical" evidence="7">
    <location>
        <begin position="96"/>
        <end position="114"/>
    </location>
</feature>
<name>A0A5N6V9C5_ASPTM</name>
<evidence type="ECO:0000256" key="3">
    <source>
        <dbReference type="ARBA" id="ARBA00022692"/>
    </source>
</evidence>
<evidence type="ECO:0000259" key="8">
    <source>
        <dbReference type="PROSITE" id="PS50850"/>
    </source>
</evidence>
<dbReference type="FunFam" id="1.20.1720.10:FF:000012">
    <property type="entry name" value="MFS toxin efflux pump (AflT)"/>
    <property type="match status" value="1"/>
</dbReference>
<evidence type="ECO:0000256" key="4">
    <source>
        <dbReference type="ARBA" id="ARBA00022989"/>
    </source>
</evidence>
<dbReference type="InterPro" id="IPR011701">
    <property type="entry name" value="MFS"/>
</dbReference>
<dbReference type="AlphaFoldDB" id="A0A5N6V9C5"/>
<comment type="similarity">
    <text evidence="2">Belongs to the major facilitator superfamily. TCR/Tet family.</text>
</comment>
<keyword evidence="5 7" id="KW-0472">Membrane</keyword>
<feature type="transmembrane region" description="Helical" evidence="7">
    <location>
        <begin position="216"/>
        <end position="235"/>
    </location>
</feature>
<dbReference type="Pfam" id="PF07690">
    <property type="entry name" value="MFS_1"/>
    <property type="match status" value="1"/>
</dbReference>
<feature type="transmembrane region" description="Helical" evidence="7">
    <location>
        <begin position="451"/>
        <end position="475"/>
    </location>
</feature>
<evidence type="ECO:0000313" key="10">
    <source>
        <dbReference type="Proteomes" id="UP000326950"/>
    </source>
</evidence>
<comment type="subcellular location">
    <subcellularLocation>
        <location evidence="1">Membrane</location>
        <topology evidence="1">Multi-pass membrane protein</topology>
    </subcellularLocation>
</comment>
<dbReference type="Gene3D" id="1.20.1720.10">
    <property type="entry name" value="Multidrug resistance protein D"/>
    <property type="match status" value="1"/>
</dbReference>
<evidence type="ECO:0000313" key="9">
    <source>
        <dbReference type="EMBL" id="KAE8166501.1"/>
    </source>
</evidence>
<keyword evidence="3 7" id="KW-0812">Transmembrane</keyword>
<feature type="transmembrane region" description="Helical" evidence="7">
    <location>
        <begin position="418"/>
        <end position="439"/>
    </location>
</feature>
<sequence>MKNFFTSKAKPLEKPTPDMTPDESKLEKEEIHSTGTLRDSQKGDKQEDEPQYPSPFKLTIIVLSLNLAMFLVGLDNTIISSAIPKITDQFHALGDVGWYASAYLLTNCAFQLIWGKLFTFYVVKWIYLIALFIFELGSLICAVAPNSTALIVGRAIAGIGGGGVGNGSFLLIAHCVPPRQRPAFIGMMGSMYGIASIAGPLMGGAFTDNISWRWCFYINLPLGVLPAVIITFFIAPFRGSKKGEVGFLNQLKQMDLPGTMCLLPGVICLLLALQWGGSAYPWKNGRIIALFVLAGFLFIAFIVIQYTSGDRATVPGRVFSNRNVWGSALFGSCVTAGFFLLLYYIPIWLQAVKGASAIKSGIMNLPMLLGSVIFSLLGGALTSIIGYYMPFAYLTVILMSIGSGLLSTLQVNSGHAQWIGYQFLVGAGVGSGLQTAFAAPQCVLPLEDIPIGTAVVIFMENLSAAVFVSVAQNVFSNQLRTNLAMYVPEADANAILSGGATDIKNLVPQDLYQAVLFAYNKALDQTFYVGVALSCCAVLGVLGMQWVSVKKQKKKKDDTLCE</sequence>
<feature type="transmembrane region" description="Helical" evidence="7">
    <location>
        <begin position="60"/>
        <end position="84"/>
    </location>
</feature>
<feature type="transmembrane region" description="Helical" evidence="7">
    <location>
        <begin position="151"/>
        <end position="172"/>
    </location>
</feature>
<dbReference type="FunFam" id="1.20.1250.20:FF:000196">
    <property type="entry name" value="MFS toxin efflux pump (AflT)"/>
    <property type="match status" value="1"/>
</dbReference>
<dbReference type="InterPro" id="IPR020846">
    <property type="entry name" value="MFS_dom"/>
</dbReference>
<keyword evidence="10" id="KW-1185">Reference proteome</keyword>
<feature type="transmembrane region" description="Helical" evidence="7">
    <location>
        <begin position="287"/>
        <end position="304"/>
    </location>
</feature>
<organism evidence="9 10">
    <name type="scientific">Aspergillus tamarii</name>
    <dbReference type="NCBI Taxonomy" id="41984"/>
    <lineage>
        <taxon>Eukaryota</taxon>
        <taxon>Fungi</taxon>
        <taxon>Dikarya</taxon>
        <taxon>Ascomycota</taxon>
        <taxon>Pezizomycotina</taxon>
        <taxon>Eurotiomycetes</taxon>
        <taxon>Eurotiomycetidae</taxon>
        <taxon>Eurotiales</taxon>
        <taxon>Aspergillaceae</taxon>
        <taxon>Aspergillus</taxon>
        <taxon>Aspergillus subgen. Circumdati</taxon>
    </lineage>
</organism>
<keyword evidence="4 7" id="KW-1133">Transmembrane helix</keyword>
<dbReference type="SUPFAM" id="SSF103473">
    <property type="entry name" value="MFS general substrate transporter"/>
    <property type="match status" value="1"/>
</dbReference>
<evidence type="ECO:0000256" key="7">
    <source>
        <dbReference type="SAM" id="Phobius"/>
    </source>
</evidence>
<dbReference type="Proteomes" id="UP000326950">
    <property type="component" value="Unassembled WGS sequence"/>
</dbReference>
<dbReference type="OrthoDB" id="10021397at2759"/>
<feature type="transmembrane region" description="Helical" evidence="7">
    <location>
        <begin position="184"/>
        <end position="204"/>
    </location>
</feature>
<evidence type="ECO:0000256" key="2">
    <source>
        <dbReference type="ARBA" id="ARBA00007520"/>
    </source>
</evidence>
<dbReference type="GO" id="GO:0005886">
    <property type="term" value="C:plasma membrane"/>
    <property type="evidence" value="ECO:0007669"/>
    <property type="project" value="TreeGrafter"/>
</dbReference>
<dbReference type="Gene3D" id="1.20.1250.20">
    <property type="entry name" value="MFS general substrate transporter like domains"/>
    <property type="match status" value="1"/>
</dbReference>
<feature type="transmembrane region" description="Helical" evidence="7">
    <location>
        <begin position="391"/>
        <end position="412"/>
    </location>
</feature>
<proteinExistence type="inferred from homology"/>
<dbReference type="CDD" id="cd17502">
    <property type="entry name" value="MFS_Azr1_MDR_like"/>
    <property type="match status" value="1"/>
</dbReference>
<dbReference type="GO" id="GO:0022857">
    <property type="term" value="F:transmembrane transporter activity"/>
    <property type="evidence" value="ECO:0007669"/>
    <property type="project" value="InterPro"/>
</dbReference>
<dbReference type="PANTHER" id="PTHR23501">
    <property type="entry name" value="MAJOR FACILITATOR SUPERFAMILY"/>
    <property type="match status" value="1"/>
</dbReference>
<feature type="transmembrane region" description="Helical" evidence="7">
    <location>
        <begin position="256"/>
        <end position="275"/>
    </location>
</feature>
<feature type="transmembrane region" description="Helical" evidence="7">
    <location>
        <begin position="527"/>
        <end position="547"/>
    </location>
</feature>
<accession>A0A5N6V9C5</accession>
<feature type="domain" description="Major facilitator superfamily (MFS) profile" evidence="8">
    <location>
        <begin position="61"/>
        <end position="552"/>
    </location>
</feature>